<dbReference type="AlphaFoldDB" id="A0A212UAI0"/>
<dbReference type="EMBL" id="FYEW01000002">
    <property type="protein sequence ID" value="SNC75302.1"/>
    <property type="molecule type" value="Genomic_DNA"/>
</dbReference>
<dbReference type="RefSeq" id="WP_088844136.1">
    <property type="nucleotide sequence ID" value="NZ_FYEW01000002.1"/>
</dbReference>
<dbReference type="Proteomes" id="UP000198131">
    <property type="component" value="Unassembled WGS sequence"/>
</dbReference>
<evidence type="ECO:0000256" key="1">
    <source>
        <dbReference type="SAM" id="SignalP"/>
    </source>
</evidence>
<evidence type="ECO:0000313" key="3">
    <source>
        <dbReference type="Proteomes" id="UP000198131"/>
    </source>
</evidence>
<organism evidence="2 3">
    <name type="scientific">Hymenobacter gelipurpurascens</name>
    <dbReference type="NCBI Taxonomy" id="89968"/>
    <lineage>
        <taxon>Bacteria</taxon>
        <taxon>Pseudomonadati</taxon>
        <taxon>Bacteroidota</taxon>
        <taxon>Cytophagia</taxon>
        <taxon>Cytophagales</taxon>
        <taxon>Hymenobacteraceae</taxon>
        <taxon>Hymenobacter</taxon>
    </lineage>
</organism>
<feature type="chain" id="PRO_5012239614" description="LTXXQ motif family protein" evidence="1">
    <location>
        <begin position="23"/>
        <end position="126"/>
    </location>
</feature>
<dbReference type="PROSITE" id="PS51257">
    <property type="entry name" value="PROKAR_LIPOPROTEIN"/>
    <property type="match status" value="1"/>
</dbReference>
<evidence type="ECO:0008006" key="4">
    <source>
        <dbReference type="Google" id="ProtNLM"/>
    </source>
</evidence>
<proteinExistence type="predicted"/>
<dbReference type="OrthoDB" id="884032at2"/>
<protein>
    <recommendedName>
        <fullName evidence="4">LTXXQ motif family protein</fullName>
    </recommendedName>
</protein>
<feature type="signal peptide" evidence="1">
    <location>
        <begin position="1"/>
        <end position="22"/>
    </location>
</feature>
<reference evidence="3" key="1">
    <citation type="submission" date="2017-06" db="EMBL/GenBank/DDBJ databases">
        <authorList>
            <person name="Varghese N."/>
            <person name="Submissions S."/>
        </authorList>
    </citation>
    <scope>NUCLEOTIDE SEQUENCE [LARGE SCALE GENOMIC DNA]</scope>
    <source>
        <strain evidence="3">DSM 11116</strain>
    </source>
</reference>
<sequence length="126" mass="14049">MKKLSVALVTMVVLGCTHTALAQQSPATLKSQAMEATQKLAARISLDDARTMQVRRLTLERLTQESDLQQLYANDPSMLQNKARVLEQEYSEKLKSVLTDSQYQRYLAQLAVAPENQALVSGNTRP</sequence>
<accession>A0A212UAI0</accession>
<gene>
    <name evidence="2" type="ORF">SAMN06265337_2806</name>
</gene>
<keyword evidence="3" id="KW-1185">Reference proteome</keyword>
<keyword evidence="1" id="KW-0732">Signal</keyword>
<name>A0A212UAI0_9BACT</name>
<evidence type="ECO:0000313" key="2">
    <source>
        <dbReference type="EMBL" id="SNC75302.1"/>
    </source>
</evidence>